<organism evidence="2 3">
    <name type="scientific">Candidatus Dormiibacter inghamiae</name>
    <dbReference type="NCBI Taxonomy" id="3127013"/>
    <lineage>
        <taxon>Bacteria</taxon>
        <taxon>Bacillati</taxon>
        <taxon>Candidatus Dormiibacterota</taxon>
        <taxon>Candidatus Dormibacteria</taxon>
        <taxon>Candidatus Dormibacterales</taxon>
        <taxon>Candidatus Dormibacteraceae</taxon>
        <taxon>Candidatus Dormiibacter</taxon>
    </lineage>
</organism>
<reference evidence="2 3" key="1">
    <citation type="submission" date="2020-10" db="EMBL/GenBank/DDBJ databases">
        <title>Ca. Dormibacterota MAGs.</title>
        <authorList>
            <person name="Montgomery K."/>
        </authorList>
    </citation>
    <scope>NUCLEOTIDE SEQUENCE [LARGE SCALE GENOMIC DNA]</scope>
    <source>
        <strain evidence="2">SC8811_S16_3</strain>
    </source>
</reference>
<dbReference type="EMBL" id="JAEKNQ010000019">
    <property type="protein sequence ID" value="MBJ7602459.1"/>
    <property type="molecule type" value="Genomic_DNA"/>
</dbReference>
<proteinExistence type="predicted"/>
<feature type="compositionally biased region" description="Basic and acidic residues" evidence="1">
    <location>
        <begin position="11"/>
        <end position="23"/>
    </location>
</feature>
<evidence type="ECO:0000256" key="1">
    <source>
        <dbReference type="SAM" id="MobiDB-lite"/>
    </source>
</evidence>
<comment type="caution">
    <text evidence="2">The sequence shown here is derived from an EMBL/GenBank/DDBJ whole genome shotgun (WGS) entry which is preliminary data.</text>
</comment>
<evidence type="ECO:0000313" key="2">
    <source>
        <dbReference type="EMBL" id="MBJ7602459.1"/>
    </source>
</evidence>
<name>A0A934KBM5_9BACT</name>
<dbReference type="AlphaFoldDB" id="A0A934KBM5"/>
<protein>
    <submittedName>
        <fullName evidence="2">Helix-turn-helix domain-containing protein</fullName>
    </submittedName>
</protein>
<evidence type="ECO:0000313" key="3">
    <source>
        <dbReference type="Proteomes" id="UP000620075"/>
    </source>
</evidence>
<gene>
    <name evidence="2" type="ORF">JF888_04590</name>
</gene>
<sequence length="103" mass="11250">MFLATQNGRPSKADGRPRLDNVRRPNAGRAALPGRGVETAVSRLGVCRRSVHRWAAAFTTHGIAGLIAESRRLHRLQVGVPVWMDIVVAAIRRSKPPLVGRVL</sequence>
<dbReference type="Proteomes" id="UP000620075">
    <property type="component" value="Unassembled WGS sequence"/>
</dbReference>
<feature type="region of interest" description="Disordered" evidence="1">
    <location>
        <begin position="1"/>
        <end position="31"/>
    </location>
</feature>
<dbReference type="Pfam" id="PF13551">
    <property type="entry name" value="HTH_29"/>
    <property type="match status" value="1"/>
</dbReference>
<accession>A0A934KBM5</accession>